<dbReference type="PROSITE" id="PS01124">
    <property type="entry name" value="HTH_ARAC_FAMILY_2"/>
    <property type="match status" value="1"/>
</dbReference>
<evidence type="ECO:0000256" key="2">
    <source>
        <dbReference type="ARBA" id="ARBA00023163"/>
    </source>
</evidence>
<feature type="domain" description="HTH araC/xylS-type" evidence="3">
    <location>
        <begin position="98"/>
        <end position="158"/>
    </location>
</feature>
<name>J9GP84_9ZZZZ</name>
<keyword evidence="1" id="KW-0805">Transcription regulation</keyword>
<dbReference type="InterPro" id="IPR009057">
    <property type="entry name" value="Homeodomain-like_sf"/>
</dbReference>
<comment type="caution">
    <text evidence="4">The sequence shown here is derived from an EMBL/GenBank/DDBJ whole genome shotgun (WGS) entry which is preliminary data.</text>
</comment>
<dbReference type="SMART" id="SM00342">
    <property type="entry name" value="HTH_ARAC"/>
    <property type="match status" value="1"/>
</dbReference>
<dbReference type="Pfam" id="PF12833">
    <property type="entry name" value="HTH_18"/>
    <property type="match status" value="1"/>
</dbReference>
<dbReference type="GO" id="GO:0043565">
    <property type="term" value="F:sequence-specific DNA binding"/>
    <property type="evidence" value="ECO:0007669"/>
    <property type="project" value="InterPro"/>
</dbReference>
<dbReference type="SUPFAM" id="SSF46689">
    <property type="entry name" value="Homeodomain-like"/>
    <property type="match status" value="1"/>
</dbReference>
<dbReference type="GO" id="GO:0003700">
    <property type="term" value="F:DNA-binding transcription factor activity"/>
    <property type="evidence" value="ECO:0007669"/>
    <property type="project" value="InterPro"/>
</dbReference>
<gene>
    <name evidence="4" type="ORF">EVA_02382</name>
</gene>
<dbReference type="AlphaFoldDB" id="J9GP84"/>
<organism evidence="4">
    <name type="scientific">gut metagenome</name>
    <dbReference type="NCBI Taxonomy" id="749906"/>
    <lineage>
        <taxon>unclassified sequences</taxon>
        <taxon>metagenomes</taxon>
        <taxon>organismal metagenomes</taxon>
    </lineage>
</organism>
<proteinExistence type="predicted"/>
<dbReference type="EMBL" id="AMCI01000375">
    <property type="protein sequence ID" value="EJX09509.1"/>
    <property type="molecule type" value="Genomic_DNA"/>
</dbReference>
<dbReference type="InterPro" id="IPR018060">
    <property type="entry name" value="HTH_AraC"/>
</dbReference>
<protein>
    <recommendedName>
        <fullName evidence="3">HTH araC/xylS-type domain-containing protein</fullName>
    </recommendedName>
</protein>
<dbReference type="Gene3D" id="1.10.10.60">
    <property type="entry name" value="Homeodomain-like"/>
    <property type="match status" value="1"/>
</dbReference>
<reference evidence="4" key="1">
    <citation type="journal article" date="2012" name="PLoS ONE">
        <title>Gene sets for utilization of primary and secondary nutrition supplies in the distal gut of endangered iberian lynx.</title>
        <authorList>
            <person name="Alcaide M."/>
            <person name="Messina E."/>
            <person name="Richter M."/>
            <person name="Bargiela R."/>
            <person name="Peplies J."/>
            <person name="Huws S.A."/>
            <person name="Newbold C.J."/>
            <person name="Golyshin P.N."/>
            <person name="Simon M.A."/>
            <person name="Lopez G."/>
            <person name="Yakimov M.M."/>
            <person name="Ferrer M."/>
        </authorList>
    </citation>
    <scope>NUCLEOTIDE SEQUENCE</scope>
</reference>
<evidence type="ECO:0000313" key="4">
    <source>
        <dbReference type="EMBL" id="EJX09509.1"/>
    </source>
</evidence>
<accession>J9GP84</accession>
<evidence type="ECO:0000256" key="1">
    <source>
        <dbReference type="ARBA" id="ARBA00023015"/>
    </source>
</evidence>
<keyword evidence="2" id="KW-0804">Transcription</keyword>
<evidence type="ECO:0000259" key="3">
    <source>
        <dbReference type="PROSITE" id="PS01124"/>
    </source>
</evidence>
<sequence>MYSPYNKHATLNQRHKPAFEAQFKVEDFIVFPYTHRIEYDKDGKKIYVPVEQKTTITGIHLVDELFIRLGRGETTVLDYLSEKHICANDFFSMMFLLTGIYYKDFKFQYLVSKARSMLLYSQLDIGEIARYCGYTNASSFSKAFARETHQTLKEVRLQLQRAHPQETGRYVIRR</sequence>